<dbReference type="Gene3D" id="3.10.100.10">
    <property type="entry name" value="Mannose-Binding Protein A, subunit A"/>
    <property type="match status" value="1"/>
</dbReference>
<name>A0A0N4V0D3_ENTVE</name>
<feature type="domain" description="C-type lectin" evidence="2">
    <location>
        <begin position="41"/>
        <end position="158"/>
    </location>
</feature>
<sequence>MREEMRQYYKSLIDEEKDATHFGYGGQCPTNRNAVLYSDGTQFICLGLVRDSDVSNFEDAEAFCEKHYNGHLLSIRNLKEHDFLLSILSQTRSITDDILQLIPLGLKGDPNMAVAFTDGTDASYVLEWYKPYNDSGNFDDYSDKPCYFLMFSTLAYWQGRQKPPAETFVIDWFSTVLVIVSGGVIVGSIIVVLYVTYVTRALPYVSKGVLSDYGVLVKPKVVRPYEEISDKSSRTYDIADSGN</sequence>
<dbReference type="InterPro" id="IPR016187">
    <property type="entry name" value="CTDL_fold"/>
</dbReference>
<dbReference type="Pfam" id="PF00059">
    <property type="entry name" value="Lectin_C"/>
    <property type="match status" value="1"/>
</dbReference>
<dbReference type="SUPFAM" id="SSF56436">
    <property type="entry name" value="C-type lectin-like"/>
    <property type="match status" value="1"/>
</dbReference>
<dbReference type="OrthoDB" id="10045365at2759"/>
<evidence type="ECO:0000313" key="3">
    <source>
        <dbReference type="EMBL" id="VDD87937.1"/>
    </source>
</evidence>
<dbReference type="PROSITE" id="PS50041">
    <property type="entry name" value="C_TYPE_LECTIN_2"/>
    <property type="match status" value="1"/>
</dbReference>
<evidence type="ECO:0000313" key="5">
    <source>
        <dbReference type="WBParaSite" id="EVEC_0000337201-mRNA-1"/>
    </source>
</evidence>
<proteinExistence type="predicted"/>
<evidence type="ECO:0000259" key="2">
    <source>
        <dbReference type="PROSITE" id="PS50041"/>
    </source>
</evidence>
<protein>
    <submittedName>
        <fullName evidence="5">C-type lectin domain-containing protein</fullName>
    </submittedName>
</protein>
<dbReference type="InterPro" id="IPR001304">
    <property type="entry name" value="C-type_lectin-like"/>
</dbReference>
<reference evidence="3 4" key="2">
    <citation type="submission" date="2018-10" db="EMBL/GenBank/DDBJ databases">
        <authorList>
            <consortium name="Pathogen Informatics"/>
        </authorList>
    </citation>
    <scope>NUCLEOTIDE SEQUENCE [LARGE SCALE GENOMIC DNA]</scope>
</reference>
<dbReference type="EMBL" id="UXUI01007504">
    <property type="protein sequence ID" value="VDD87937.1"/>
    <property type="molecule type" value="Genomic_DNA"/>
</dbReference>
<keyword evidence="4" id="KW-1185">Reference proteome</keyword>
<accession>A0A0N4V0D3</accession>
<feature type="transmembrane region" description="Helical" evidence="1">
    <location>
        <begin position="169"/>
        <end position="197"/>
    </location>
</feature>
<gene>
    <name evidence="3" type="ORF">EVEC_LOCUS3080</name>
</gene>
<dbReference type="InterPro" id="IPR016186">
    <property type="entry name" value="C-type_lectin-like/link_sf"/>
</dbReference>
<evidence type="ECO:0000256" key="1">
    <source>
        <dbReference type="SAM" id="Phobius"/>
    </source>
</evidence>
<organism evidence="5">
    <name type="scientific">Enterobius vermicularis</name>
    <name type="common">Human pinworm</name>
    <dbReference type="NCBI Taxonomy" id="51028"/>
    <lineage>
        <taxon>Eukaryota</taxon>
        <taxon>Metazoa</taxon>
        <taxon>Ecdysozoa</taxon>
        <taxon>Nematoda</taxon>
        <taxon>Chromadorea</taxon>
        <taxon>Rhabditida</taxon>
        <taxon>Spirurina</taxon>
        <taxon>Oxyuridomorpha</taxon>
        <taxon>Oxyuroidea</taxon>
        <taxon>Oxyuridae</taxon>
        <taxon>Enterobius</taxon>
    </lineage>
</organism>
<dbReference type="CDD" id="cd00037">
    <property type="entry name" value="CLECT"/>
    <property type="match status" value="1"/>
</dbReference>
<dbReference type="WBParaSite" id="EVEC_0000337201-mRNA-1">
    <property type="protein sequence ID" value="EVEC_0000337201-mRNA-1"/>
    <property type="gene ID" value="EVEC_0000337201"/>
</dbReference>
<keyword evidence="1" id="KW-1133">Transmembrane helix</keyword>
<keyword evidence="1" id="KW-0812">Transmembrane</keyword>
<dbReference type="AlphaFoldDB" id="A0A0N4V0D3"/>
<dbReference type="Proteomes" id="UP000274131">
    <property type="component" value="Unassembled WGS sequence"/>
</dbReference>
<reference evidence="5" key="1">
    <citation type="submission" date="2017-02" db="UniProtKB">
        <authorList>
            <consortium name="WormBaseParasite"/>
        </authorList>
    </citation>
    <scope>IDENTIFICATION</scope>
</reference>
<keyword evidence="1" id="KW-0472">Membrane</keyword>
<evidence type="ECO:0000313" key="4">
    <source>
        <dbReference type="Proteomes" id="UP000274131"/>
    </source>
</evidence>